<dbReference type="InterPro" id="IPR015886">
    <property type="entry name" value="H2TH_FPG"/>
</dbReference>
<dbReference type="InterPro" id="IPR010979">
    <property type="entry name" value="Ribosomal_uS13-like_H2TH"/>
</dbReference>
<dbReference type="GO" id="GO:0003684">
    <property type="term" value="F:damaged DNA binding"/>
    <property type="evidence" value="ECO:0007669"/>
    <property type="project" value="InterPro"/>
</dbReference>
<comment type="similarity">
    <text evidence="3">Belongs to the FPG family.</text>
</comment>
<evidence type="ECO:0000313" key="19">
    <source>
        <dbReference type="EMBL" id="QJG66801.1"/>
    </source>
</evidence>
<protein>
    <submittedName>
        <fullName evidence="19">DNA-formamidopyrimidine glycosylase</fullName>
        <ecNumber evidence="19">3.2.2.23</ecNumber>
    </submittedName>
</protein>
<name>A0A858U452_9MOLU</name>
<keyword evidence="8 19" id="KW-0378">Hydrolase</keyword>
<dbReference type="EMBL" id="CP051481">
    <property type="protein sequence ID" value="QJG66801.1"/>
    <property type="molecule type" value="Genomic_DNA"/>
</dbReference>
<evidence type="ECO:0000256" key="6">
    <source>
        <dbReference type="ARBA" id="ARBA00022763"/>
    </source>
</evidence>
<comment type="catalytic activity">
    <reaction evidence="15">
        <text>2'-deoxyribonucleotide-(2'-deoxyribose 5'-phosphate)-2'-deoxyribonucleotide-DNA = a 3'-end 2'-deoxyribonucleotide-(2,3-dehydro-2,3-deoxyribose 5'-phosphate)-DNA + a 5'-end 5'-phospho-2'-deoxyribonucleoside-DNA + H(+)</text>
        <dbReference type="Rhea" id="RHEA:66592"/>
        <dbReference type="Rhea" id="RHEA-COMP:13180"/>
        <dbReference type="Rhea" id="RHEA-COMP:16897"/>
        <dbReference type="Rhea" id="RHEA-COMP:17067"/>
        <dbReference type="ChEBI" id="CHEBI:15378"/>
        <dbReference type="ChEBI" id="CHEBI:136412"/>
        <dbReference type="ChEBI" id="CHEBI:157695"/>
        <dbReference type="ChEBI" id="CHEBI:167181"/>
        <dbReference type="EC" id="4.2.99.18"/>
    </reaction>
</comment>
<organism evidence="19 20">
    <name type="scientific">Mycoplasma phocoenae</name>
    <dbReference type="NCBI Taxonomy" id="754517"/>
    <lineage>
        <taxon>Bacteria</taxon>
        <taxon>Bacillati</taxon>
        <taxon>Mycoplasmatota</taxon>
        <taxon>Mollicutes</taxon>
        <taxon>Mycoplasmataceae</taxon>
        <taxon>Mycoplasma</taxon>
    </lineage>
</organism>
<dbReference type="GO" id="GO:0008270">
    <property type="term" value="F:zinc ion binding"/>
    <property type="evidence" value="ECO:0007669"/>
    <property type="project" value="UniProtKB-KW"/>
</dbReference>
<dbReference type="RefSeq" id="WP_169604852.1">
    <property type="nucleotide sequence ID" value="NZ_CP051481.1"/>
</dbReference>
<evidence type="ECO:0000256" key="1">
    <source>
        <dbReference type="ARBA" id="ARBA00001668"/>
    </source>
</evidence>
<dbReference type="InterPro" id="IPR035937">
    <property type="entry name" value="FPG_N"/>
</dbReference>
<dbReference type="InterPro" id="IPR010663">
    <property type="entry name" value="Znf_FPG/IleRS"/>
</dbReference>
<dbReference type="SUPFAM" id="SSF46946">
    <property type="entry name" value="S13-like H2TH domain"/>
    <property type="match status" value="1"/>
</dbReference>
<keyword evidence="20" id="KW-1185">Reference proteome</keyword>
<evidence type="ECO:0000256" key="16">
    <source>
        <dbReference type="PROSITE-ProRule" id="PRU00391"/>
    </source>
</evidence>
<dbReference type="CDD" id="cd08966">
    <property type="entry name" value="EcFpg-like_N"/>
    <property type="match status" value="1"/>
</dbReference>
<keyword evidence="13" id="KW-0511">Multifunctional enzyme</keyword>
<feature type="domain" description="FPG-type" evidence="17">
    <location>
        <begin position="238"/>
        <end position="272"/>
    </location>
</feature>
<dbReference type="PANTHER" id="PTHR22993">
    <property type="entry name" value="FORMAMIDOPYRIMIDINE-DNA GLYCOSYLASE"/>
    <property type="match status" value="1"/>
</dbReference>
<evidence type="ECO:0000256" key="2">
    <source>
        <dbReference type="ARBA" id="ARBA00001947"/>
    </source>
</evidence>
<comment type="cofactor">
    <cofactor evidence="2">
        <name>Zn(2+)</name>
        <dbReference type="ChEBI" id="CHEBI:29105"/>
    </cofactor>
</comment>
<comment type="subunit">
    <text evidence="4">Monomer.</text>
</comment>
<dbReference type="NCBIfam" id="TIGR00577">
    <property type="entry name" value="fpg"/>
    <property type="match status" value="1"/>
</dbReference>
<dbReference type="SMART" id="SM00898">
    <property type="entry name" value="Fapy_DNA_glyco"/>
    <property type="match status" value="1"/>
</dbReference>
<dbReference type="GO" id="GO:0006284">
    <property type="term" value="P:base-excision repair"/>
    <property type="evidence" value="ECO:0007669"/>
    <property type="project" value="InterPro"/>
</dbReference>
<keyword evidence="9" id="KW-0862">Zinc</keyword>
<evidence type="ECO:0000259" key="17">
    <source>
        <dbReference type="PROSITE" id="PS51066"/>
    </source>
</evidence>
<evidence type="ECO:0000256" key="15">
    <source>
        <dbReference type="ARBA" id="ARBA00044632"/>
    </source>
</evidence>
<dbReference type="GO" id="GO:0034039">
    <property type="term" value="F:8-oxo-7,8-dihydroguanine DNA N-glycosylase activity"/>
    <property type="evidence" value="ECO:0007669"/>
    <property type="project" value="TreeGrafter"/>
</dbReference>
<evidence type="ECO:0000256" key="14">
    <source>
        <dbReference type="ARBA" id="ARBA00023295"/>
    </source>
</evidence>
<dbReference type="SUPFAM" id="SSF81624">
    <property type="entry name" value="N-terminal domain of MutM-like DNA repair proteins"/>
    <property type="match status" value="1"/>
</dbReference>
<evidence type="ECO:0000256" key="7">
    <source>
        <dbReference type="ARBA" id="ARBA00022771"/>
    </source>
</evidence>
<dbReference type="Gene3D" id="1.10.8.50">
    <property type="match status" value="1"/>
</dbReference>
<evidence type="ECO:0000256" key="8">
    <source>
        <dbReference type="ARBA" id="ARBA00022801"/>
    </source>
</evidence>
<keyword evidence="7 16" id="KW-0863">Zinc-finger</keyword>
<dbReference type="Proteomes" id="UP000501060">
    <property type="component" value="Chromosome"/>
</dbReference>
<keyword evidence="14 19" id="KW-0326">Glycosidase</keyword>
<keyword evidence="6" id="KW-0227">DNA damage</keyword>
<dbReference type="GO" id="GO:0003690">
    <property type="term" value="F:double-stranded DNA binding"/>
    <property type="evidence" value="ECO:0007669"/>
    <property type="project" value="UniProtKB-ARBA"/>
</dbReference>
<dbReference type="Pfam" id="PF06831">
    <property type="entry name" value="H2TH"/>
    <property type="match status" value="1"/>
</dbReference>
<dbReference type="Gene3D" id="3.20.190.10">
    <property type="entry name" value="MutM-like, N-terminal"/>
    <property type="match status" value="1"/>
</dbReference>
<dbReference type="SMART" id="SM01232">
    <property type="entry name" value="H2TH"/>
    <property type="match status" value="1"/>
</dbReference>
<dbReference type="InterPro" id="IPR000214">
    <property type="entry name" value="Znf_DNA_glyclase/AP_lyase"/>
</dbReference>
<evidence type="ECO:0000256" key="3">
    <source>
        <dbReference type="ARBA" id="ARBA00009409"/>
    </source>
</evidence>
<evidence type="ECO:0000256" key="9">
    <source>
        <dbReference type="ARBA" id="ARBA00022833"/>
    </source>
</evidence>
<evidence type="ECO:0000259" key="18">
    <source>
        <dbReference type="PROSITE" id="PS51068"/>
    </source>
</evidence>
<dbReference type="InterPro" id="IPR012319">
    <property type="entry name" value="FPG_cat"/>
</dbReference>
<dbReference type="EC" id="3.2.2.23" evidence="19"/>
<evidence type="ECO:0000256" key="12">
    <source>
        <dbReference type="ARBA" id="ARBA00023239"/>
    </source>
</evidence>
<dbReference type="Pfam" id="PF01149">
    <property type="entry name" value="Fapy_DNA_glyco"/>
    <property type="match status" value="1"/>
</dbReference>
<accession>A0A858U452</accession>
<sequence length="277" mass="32010">MPELPEVKVVIKALKQKILNKSIKNIEIYKEKLLKELNVHQFKKELIGKQIMNITNVGKFIVFELTNELIMISHLRMEGKYKFYLQKTEPEKHSHIVFQFTDNCELHYNDSRMFGTFHLRTKQDYLLTKPLNKIAPVPDLVDVQFLFNKIKKSSVAIKTTILKQELIAGIGNIYADECLFASRIHPLTSCKNITIEQLKSILYNASEIMNKSEILGGSSINSYESLNKKTGEFQNFLQVHTRVNKPCYECQTNIKKIKVNGRGTYYCPRCQGESNGQ</sequence>
<feature type="domain" description="Formamidopyrimidine-DNA glycosylase catalytic" evidence="18">
    <location>
        <begin position="2"/>
        <end position="115"/>
    </location>
</feature>
<reference evidence="19 20" key="1">
    <citation type="submission" date="2020-04" db="EMBL/GenBank/DDBJ databases">
        <title>Novel Mycoplasma species detected in Phocoena phocoena (harbor porpoise) from the USA.</title>
        <authorList>
            <person name="Volokhov D.V."/>
        </authorList>
    </citation>
    <scope>NUCLEOTIDE SEQUENCE [LARGE SCALE GENOMIC DNA]</scope>
    <source>
        <strain evidence="19 20">Phocoena C-264-GEN</strain>
    </source>
</reference>
<comment type="catalytic activity">
    <reaction evidence="1">
        <text>Hydrolysis of DNA containing ring-opened 7-methylguanine residues, releasing 2,6-diamino-4-hydroxy-5-(N-methyl)formamidopyrimidine.</text>
        <dbReference type="EC" id="3.2.2.23"/>
    </reaction>
</comment>
<keyword evidence="5" id="KW-0479">Metal-binding</keyword>
<keyword evidence="11" id="KW-0234">DNA repair</keyword>
<evidence type="ECO:0000256" key="11">
    <source>
        <dbReference type="ARBA" id="ARBA00023204"/>
    </source>
</evidence>
<dbReference type="NCBIfam" id="NF002211">
    <property type="entry name" value="PRK01103.1"/>
    <property type="match status" value="1"/>
</dbReference>
<evidence type="ECO:0000256" key="10">
    <source>
        <dbReference type="ARBA" id="ARBA00023125"/>
    </source>
</evidence>
<dbReference type="AlphaFoldDB" id="A0A858U452"/>
<evidence type="ECO:0000313" key="20">
    <source>
        <dbReference type="Proteomes" id="UP000501060"/>
    </source>
</evidence>
<evidence type="ECO:0000256" key="5">
    <source>
        <dbReference type="ARBA" id="ARBA00022723"/>
    </source>
</evidence>
<dbReference type="GO" id="GO:0140078">
    <property type="term" value="F:class I DNA-(apurinic or apyrimidinic site) endonuclease activity"/>
    <property type="evidence" value="ECO:0007669"/>
    <property type="project" value="UniProtKB-EC"/>
</dbReference>
<dbReference type="SUPFAM" id="SSF57716">
    <property type="entry name" value="Glucocorticoid receptor-like (DNA-binding domain)"/>
    <property type="match status" value="1"/>
</dbReference>
<evidence type="ECO:0000256" key="4">
    <source>
        <dbReference type="ARBA" id="ARBA00011245"/>
    </source>
</evidence>
<keyword evidence="12" id="KW-0456">Lyase</keyword>
<dbReference type="InterPro" id="IPR020629">
    <property type="entry name" value="FPG_Glyclase"/>
</dbReference>
<dbReference type="Pfam" id="PF06827">
    <property type="entry name" value="zf-FPG_IleRS"/>
    <property type="match status" value="1"/>
</dbReference>
<dbReference type="FunFam" id="1.10.8.50:FF:000003">
    <property type="entry name" value="Formamidopyrimidine-DNA glycosylase"/>
    <property type="match status" value="1"/>
</dbReference>
<proteinExistence type="inferred from homology"/>
<dbReference type="PROSITE" id="PS51066">
    <property type="entry name" value="ZF_FPG_2"/>
    <property type="match status" value="1"/>
</dbReference>
<dbReference type="KEGG" id="mphe:HGG69_00435"/>
<dbReference type="PROSITE" id="PS51068">
    <property type="entry name" value="FPG_CAT"/>
    <property type="match status" value="1"/>
</dbReference>
<dbReference type="PANTHER" id="PTHR22993:SF9">
    <property type="entry name" value="FORMAMIDOPYRIMIDINE-DNA GLYCOSYLASE"/>
    <property type="match status" value="1"/>
</dbReference>
<gene>
    <name evidence="19" type="primary">mutM</name>
    <name evidence="19" type="ORF">HGG69_00435</name>
</gene>
<keyword evidence="10" id="KW-0238">DNA-binding</keyword>
<evidence type="ECO:0000256" key="13">
    <source>
        <dbReference type="ARBA" id="ARBA00023268"/>
    </source>
</evidence>